<feature type="compositionally biased region" description="Basic and acidic residues" evidence="1">
    <location>
        <begin position="10"/>
        <end position="27"/>
    </location>
</feature>
<sequence length="151" mass="16627">MVHGPFQRTDPGDPDRDDERARHDRPPPRRPYRGDDDDGNGAPDWTDPMVRDRHNRRALISAGLGVAVAFLLASVMPQPVVLAAFREILFFGAMGVGLVAALRREPLTGAPVLTGWDRAALMMLVAQVSGLFVDHGAVEEYLRQVQETGQF</sequence>
<dbReference type="RefSeq" id="WP_097277605.1">
    <property type="nucleotide sequence ID" value="NZ_OCNJ01000001.1"/>
</dbReference>
<dbReference type="AlphaFoldDB" id="A0A286G775"/>
<name>A0A286G775_9PROT</name>
<evidence type="ECO:0000256" key="2">
    <source>
        <dbReference type="SAM" id="Phobius"/>
    </source>
</evidence>
<organism evidence="3 4">
    <name type="scientific">Caenispirillum bisanense</name>
    <dbReference type="NCBI Taxonomy" id="414052"/>
    <lineage>
        <taxon>Bacteria</taxon>
        <taxon>Pseudomonadati</taxon>
        <taxon>Pseudomonadota</taxon>
        <taxon>Alphaproteobacteria</taxon>
        <taxon>Rhodospirillales</taxon>
        <taxon>Novispirillaceae</taxon>
        <taxon>Caenispirillum</taxon>
    </lineage>
</organism>
<evidence type="ECO:0000313" key="4">
    <source>
        <dbReference type="Proteomes" id="UP000219621"/>
    </source>
</evidence>
<reference evidence="3 4" key="1">
    <citation type="submission" date="2017-09" db="EMBL/GenBank/DDBJ databases">
        <authorList>
            <person name="Ehlers B."/>
            <person name="Leendertz F.H."/>
        </authorList>
    </citation>
    <scope>NUCLEOTIDE SEQUENCE [LARGE SCALE GENOMIC DNA]</scope>
    <source>
        <strain evidence="3 4">USBA 140</strain>
    </source>
</reference>
<feature type="region of interest" description="Disordered" evidence="1">
    <location>
        <begin position="1"/>
        <end position="49"/>
    </location>
</feature>
<keyword evidence="4" id="KW-1185">Reference proteome</keyword>
<keyword evidence="2" id="KW-0472">Membrane</keyword>
<gene>
    <name evidence="3" type="ORF">SAMN05421508_101748</name>
</gene>
<dbReference type="Proteomes" id="UP000219621">
    <property type="component" value="Unassembled WGS sequence"/>
</dbReference>
<dbReference type="EMBL" id="OCNJ01000001">
    <property type="protein sequence ID" value="SOD90979.1"/>
    <property type="molecule type" value="Genomic_DNA"/>
</dbReference>
<accession>A0A286G775</accession>
<proteinExistence type="predicted"/>
<keyword evidence="2" id="KW-1133">Transmembrane helix</keyword>
<feature type="transmembrane region" description="Helical" evidence="2">
    <location>
        <begin position="58"/>
        <end position="77"/>
    </location>
</feature>
<dbReference type="OrthoDB" id="9924598at2"/>
<keyword evidence="2" id="KW-0812">Transmembrane</keyword>
<protein>
    <submittedName>
        <fullName evidence="3">Uncharacterized protein</fullName>
    </submittedName>
</protein>
<evidence type="ECO:0000256" key="1">
    <source>
        <dbReference type="SAM" id="MobiDB-lite"/>
    </source>
</evidence>
<evidence type="ECO:0000313" key="3">
    <source>
        <dbReference type="EMBL" id="SOD90979.1"/>
    </source>
</evidence>